<sequence>MKVCIIKSIGVCRGETYYFQTENVEENFVLSILLEYAEEKLIIFELTMKIFLENHLNVNMSEIQSSGQCSSETPDVPVLTLQYLNRTAPMYRGIMMLTWFNSSVPDRTAPMYRDPLCQE</sequence>
<evidence type="ECO:0000313" key="1">
    <source>
        <dbReference type="EMBL" id="CAG6693297.1"/>
    </source>
</evidence>
<reference evidence="1" key="1">
    <citation type="submission" date="2021-05" db="EMBL/GenBank/DDBJ databases">
        <authorList>
            <person name="Alioto T."/>
            <person name="Alioto T."/>
            <person name="Gomez Garrido J."/>
        </authorList>
    </citation>
    <scope>NUCLEOTIDE SEQUENCE</scope>
</reference>
<dbReference type="AlphaFoldDB" id="A0A8D8TZP4"/>
<dbReference type="EMBL" id="HBUF01311721">
    <property type="protein sequence ID" value="CAG6693297.1"/>
    <property type="molecule type" value="Transcribed_RNA"/>
</dbReference>
<name>A0A8D8TZP4_9HEMI</name>
<accession>A0A8D8TZP4</accession>
<proteinExistence type="predicted"/>
<protein>
    <submittedName>
        <fullName evidence="1">Uncharacterized protein</fullName>
    </submittedName>
</protein>
<organism evidence="1">
    <name type="scientific">Cacopsylla melanoneura</name>
    <dbReference type="NCBI Taxonomy" id="428564"/>
    <lineage>
        <taxon>Eukaryota</taxon>
        <taxon>Metazoa</taxon>
        <taxon>Ecdysozoa</taxon>
        <taxon>Arthropoda</taxon>
        <taxon>Hexapoda</taxon>
        <taxon>Insecta</taxon>
        <taxon>Pterygota</taxon>
        <taxon>Neoptera</taxon>
        <taxon>Paraneoptera</taxon>
        <taxon>Hemiptera</taxon>
        <taxon>Sternorrhyncha</taxon>
        <taxon>Psylloidea</taxon>
        <taxon>Psyllidae</taxon>
        <taxon>Psyllinae</taxon>
        <taxon>Cacopsylla</taxon>
    </lineage>
</organism>